<gene>
    <name evidence="2" type="ordered locus">MMOB5080</name>
</gene>
<dbReference type="KEGG" id="mmo:MMOB5080"/>
<organism evidence="2 3">
    <name type="scientific">Mycoplasma mobile (strain ATCC 43663 / 163K / NCTC 11711)</name>
    <name type="common">Mesomycoplasma mobile</name>
    <dbReference type="NCBI Taxonomy" id="267748"/>
    <lineage>
        <taxon>Bacteria</taxon>
        <taxon>Bacillati</taxon>
        <taxon>Mycoplasmatota</taxon>
        <taxon>Mycoplasmoidales</taxon>
        <taxon>Metamycoplasmataceae</taxon>
        <taxon>Mesomycoplasma</taxon>
    </lineage>
</organism>
<dbReference type="Proteomes" id="UP000009072">
    <property type="component" value="Chromosome"/>
</dbReference>
<dbReference type="InterPro" id="IPR007326">
    <property type="entry name" value="Lipoprotein-assoc_dom"/>
</dbReference>
<keyword evidence="3" id="KW-1185">Reference proteome</keyword>
<evidence type="ECO:0000313" key="3">
    <source>
        <dbReference type="Proteomes" id="UP000009072"/>
    </source>
</evidence>
<dbReference type="AlphaFoldDB" id="Q6KHD6"/>
<protein>
    <submittedName>
        <fullName evidence="2">Expressed putative lipoprotein</fullName>
    </submittedName>
</protein>
<sequence length="163" mass="17436">MKKYKKIGDFKIILKIKKIILGIGSASIVAIPMATVVACGLTQEQITERQALIRITLATNPQLSSLEKQGNFANTLPSQVTSANLATFVKTPGVFTLPENKGTLTFSLKLLEKANLDAMLLTNPNFKAADDSTGILVVSLLVTYDGVTVPVPTIVSGFKMAQV</sequence>
<dbReference type="RefSeq" id="WP_011265028.1">
    <property type="nucleotide sequence ID" value="NC_006908.1"/>
</dbReference>
<name>Q6KHD6_MYCM1</name>
<evidence type="ECO:0000313" key="2">
    <source>
        <dbReference type="EMBL" id="AAT27994.1"/>
    </source>
</evidence>
<dbReference type="HOGENOM" id="CLU_1625256_0_0_14"/>
<dbReference type="Pfam" id="PF04200">
    <property type="entry name" value="Lipoprotein_17"/>
    <property type="match status" value="1"/>
</dbReference>
<accession>Q6KHD6</accession>
<dbReference type="EMBL" id="AE017308">
    <property type="protein sequence ID" value="AAT27994.1"/>
    <property type="molecule type" value="Genomic_DNA"/>
</dbReference>
<proteinExistence type="predicted"/>
<keyword evidence="2" id="KW-0449">Lipoprotein</keyword>
<evidence type="ECO:0000259" key="1">
    <source>
        <dbReference type="Pfam" id="PF04200"/>
    </source>
</evidence>
<feature type="domain" description="Lipoprotein-associated type-17" evidence="1">
    <location>
        <begin position="64"/>
        <end position="159"/>
    </location>
</feature>
<reference evidence="2 3" key="1">
    <citation type="journal article" date="2004" name="Genome Res.">
        <title>The complete genome and proteome of Mycoplasma mobile.</title>
        <authorList>
            <person name="Jaffe J.D."/>
            <person name="Stange-Thomann N."/>
            <person name="Smith C."/>
            <person name="DeCaprio D."/>
            <person name="Fisher S."/>
            <person name="Butler J."/>
            <person name="Calvo S."/>
            <person name="Elkins T."/>
            <person name="FitzGerald M.G."/>
            <person name="Hafez N."/>
            <person name="Kodira C.D."/>
            <person name="Major J."/>
            <person name="Wang S."/>
            <person name="Wilkinson J."/>
            <person name="Nicol R."/>
            <person name="Nusbaum C."/>
            <person name="Birren B."/>
            <person name="Berg H.C."/>
            <person name="Church G.M."/>
        </authorList>
    </citation>
    <scope>NUCLEOTIDE SEQUENCE [LARGE SCALE GENOMIC DNA]</scope>
    <source>
        <strain evidence="3">ATCC 43663 / 163K / NCTC 11711</strain>
    </source>
</reference>